<proteinExistence type="predicted"/>
<feature type="transmembrane region" description="Helical" evidence="5">
    <location>
        <begin position="168"/>
        <end position="193"/>
    </location>
</feature>
<evidence type="ECO:0000259" key="6">
    <source>
        <dbReference type="PROSITE" id="PS50850"/>
    </source>
</evidence>
<feature type="transmembrane region" description="Helical" evidence="5">
    <location>
        <begin position="79"/>
        <end position="98"/>
    </location>
</feature>
<keyword evidence="2 5" id="KW-0812">Transmembrane</keyword>
<feature type="transmembrane region" description="Helical" evidence="5">
    <location>
        <begin position="338"/>
        <end position="359"/>
    </location>
</feature>
<dbReference type="PANTHER" id="PTHR23523">
    <property type="match status" value="1"/>
</dbReference>
<keyword evidence="4 5" id="KW-0472">Membrane</keyword>
<feature type="transmembrane region" description="Helical" evidence="5">
    <location>
        <begin position="39"/>
        <end position="59"/>
    </location>
</feature>
<feature type="domain" description="Major facilitator superfamily (MFS) profile" evidence="6">
    <location>
        <begin position="40"/>
        <end position="431"/>
    </location>
</feature>
<feature type="transmembrane region" description="Helical" evidence="5">
    <location>
        <begin position="199"/>
        <end position="218"/>
    </location>
</feature>
<organism evidence="7 8">
    <name type="scientific">Streptomyces aureoversilis</name>
    <dbReference type="NCBI Taxonomy" id="67277"/>
    <lineage>
        <taxon>Bacteria</taxon>
        <taxon>Bacillati</taxon>
        <taxon>Actinomycetota</taxon>
        <taxon>Actinomycetes</taxon>
        <taxon>Kitasatosporales</taxon>
        <taxon>Streptomycetaceae</taxon>
        <taxon>Streptomyces</taxon>
    </lineage>
</organism>
<evidence type="ECO:0000313" key="8">
    <source>
        <dbReference type="Proteomes" id="UP001596222"/>
    </source>
</evidence>
<dbReference type="SUPFAM" id="SSF103473">
    <property type="entry name" value="MFS general substrate transporter"/>
    <property type="match status" value="1"/>
</dbReference>
<name>A0ABW0A2F3_9ACTN</name>
<comment type="subcellular location">
    <subcellularLocation>
        <location evidence="1">Cell membrane</location>
        <topology evidence="1">Multi-pass membrane protein</topology>
    </subcellularLocation>
</comment>
<comment type="caution">
    <text evidence="7">The sequence shown here is derived from an EMBL/GenBank/DDBJ whole genome shotgun (WGS) entry which is preliminary data.</text>
</comment>
<evidence type="ECO:0000256" key="2">
    <source>
        <dbReference type="ARBA" id="ARBA00022692"/>
    </source>
</evidence>
<keyword evidence="3 5" id="KW-1133">Transmembrane helix</keyword>
<dbReference type="InterPro" id="IPR011701">
    <property type="entry name" value="MFS"/>
</dbReference>
<protein>
    <submittedName>
        <fullName evidence="7">MFS transporter</fullName>
    </submittedName>
</protein>
<feature type="transmembrane region" description="Helical" evidence="5">
    <location>
        <begin position="248"/>
        <end position="269"/>
    </location>
</feature>
<feature type="transmembrane region" description="Helical" evidence="5">
    <location>
        <begin position="313"/>
        <end position="332"/>
    </location>
</feature>
<reference evidence="8" key="1">
    <citation type="journal article" date="2019" name="Int. J. Syst. Evol. Microbiol.">
        <title>The Global Catalogue of Microorganisms (GCM) 10K type strain sequencing project: providing services to taxonomists for standard genome sequencing and annotation.</title>
        <authorList>
            <consortium name="The Broad Institute Genomics Platform"/>
            <consortium name="The Broad Institute Genome Sequencing Center for Infectious Disease"/>
            <person name="Wu L."/>
            <person name="Ma J."/>
        </authorList>
    </citation>
    <scope>NUCLEOTIDE SEQUENCE [LARGE SCALE GENOMIC DNA]</scope>
    <source>
        <strain evidence="8">CGMCC 4.1641</strain>
    </source>
</reference>
<feature type="transmembrane region" description="Helical" evidence="5">
    <location>
        <begin position="371"/>
        <end position="392"/>
    </location>
</feature>
<dbReference type="PANTHER" id="PTHR23523:SF2">
    <property type="entry name" value="2-NITROIMIDAZOLE TRANSPORTER"/>
    <property type="match status" value="1"/>
</dbReference>
<evidence type="ECO:0000256" key="5">
    <source>
        <dbReference type="SAM" id="Phobius"/>
    </source>
</evidence>
<gene>
    <name evidence="7" type="ORF">ACFPP6_18455</name>
</gene>
<accession>A0ABW0A2F3</accession>
<dbReference type="InterPro" id="IPR036259">
    <property type="entry name" value="MFS_trans_sf"/>
</dbReference>
<keyword evidence="8" id="KW-1185">Reference proteome</keyword>
<evidence type="ECO:0000313" key="7">
    <source>
        <dbReference type="EMBL" id="MFC5146655.1"/>
    </source>
</evidence>
<evidence type="ECO:0000256" key="4">
    <source>
        <dbReference type="ARBA" id="ARBA00023136"/>
    </source>
</evidence>
<dbReference type="Gene3D" id="1.20.1250.20">
    <property type="entry name" value="MFS general substrate transporter like domains"/>
    <property type="match status" value="2"/>
</dbReference>
<evidence type="ECO:0000256" key="3">
    <source>
        <dbReference type="ARBA" id="ARBA00022989"/>
    </source>
</evidence>
<dbReference type="InterPro" id="IPR052524">
    <property type="entry name" value="MFS_Cyanate_Porter"/>
</dbReference>
<feature type="transmembrane region" description="Helical" evidence="5">
    <location>
        <begin position="105"/>
        <end position="128"/>
    </location>
</feature>
<feature type="transmembrane region" description="Helical" evidence="5">
    <location>
        <begin position="404"/>
        <end position="422"/>
    </location>
</feature>
<dbReference type="Proteomes" id="UP001596222">
    <property type="component" value="Unassembled WGS sequence"/>
</dbReference>
<sequence>MASTADEDLRAAESAAAVDPAGPLQASAPAGEGARGSAWAARLLVAGLVLAALNLRPAVTSLGSLLKEVRADLGMSGTVAGLLTSVPAFCFAVFGLAAPRLARRFGPAAVVCAGMAVIAAGLALRPYAGGVSGFLALSVLALAGIAVSNVLMPLAVRRWFPDRVGPMTGLYSMAIAAGAAAAAAGTVPLAGALGHSWRLGLGSWALLAAAAGLLWLVAARRSRTDGAAGPAAGAQDAPRTSITRSPTAWALGIFFGIQATGAYIVMGWMPAIFRDAGVSASTAGILSAVTMLTGIPLAFVLPRLAARLPHQGVLVVALACFGLAGYAGLWLAPAAGAWAWAVLLGVSNSAFTLALTLIGMRARTGGGVVRLSAFAQSTGYLISIPGPLLVGWLNERTGGWDVPLALMAALMVPQVAAGVLAGRARTVEDEL</sequence>
<dbReference type="RefSeq" id="WP_382043221.1">
    <property type="nucleotide sequence ID" value="NZ_JBHSKJ010000009.1"/>
</dbReference>
<dbReference type="EMBL" id="JBHSKJ010000009">
    <property type="protein sequence ID" value="MFC5146655.1"/>
    <property type="molecule type" value="Genomic_DNA"/>
</dbReference>
<feature type="transmembrane region" description="Helical" evidence="5">
    <location>
        <begin position="134"/>
        <end position="156"/>
    </location>
</feature>
<dbReference type="PROSITE" id="PS50850">
    <property type="entry name" value="MFS"/>
    <property type="match status" value="1"/>
</dbReference>
<dbReference type="InterPro" id="IPR020846">
    <property type="entry name" value="MFS_dom"/>
</dbReference>
<evidence type="ECO:0000256" key="1">
    <source>
        <dbReference type="ARBA" id="ARBA00004651"/>
    </source>
</evidence>
<dbReference type="Pfam" id="PF07690">
    <property type="entry name" value="MFS_1"/>
    <property type="match status" value="1"/>
</dbReference>
<feature type="transmembrane region" description="Helical" evidence="5">
    <location>
        <begin position="281"/>
        <end position="301"/>
    </location>
</feature>